<evidence type="ECO:0000256" key="9">
    <source>
        <dbReference type="ARBA" id="ARBA00022777"/>
    </source>
</evidence>
<evidence type="ECO:0000256" key="8">
    <source>
        <dbReference type="ARBA" id="ARBA00022741"/>
    </source>
</evidence>
<dbReference type="GO" id="GO:0005886">
    <property type="term" value="C:plasma membrane"/>
    <property type="evidence" value="ECO:0007669"/>
    <property type="project" value="UniProtKB-SubCell"/>
</dbReference>
<dbReference type="PANTHER" id="PTHR45528:SF8">
    <property type="entry name" value="HISTIDINE KINASE"/>
    <property type="match status" value="1"/>
</dbReference>
<dbReference type="SMART" id="SM00388">
    <property type="entry name" value="HisKA"/>
    <property type="match status" value="1"/>
</dbReference>
<dbReference type="EC" id="2.7.13.3" evidence="3"/>
<gene>
    <name evidence="14" type="ORF">BAOM_3715</name>
</gene>
<evidence type="ECO:0000256" key="12">
    <source>
        <dbReference type="ARBA" id="ARBA00023012"/>
    </source>
</evidence>
<keyword evidence="11" id="KW-1133">Transmembrane helix</keyword>
<evidence type="ECO:0000256" key="6">
    <source>
        <dbReference type="ARBA" id="ARBA00022679"/>
    </source>
</evidence>
<evidence type="ECO:0000256" key="5">
    <source>
        <dbReference type="ARBA" id="ARBA00022553"/>
    </source>
</evidence>
<keyword evidence="13" id="KW-0472">Membrane</keyword>
<dbReference type="InterPro" id="IPR005467">
    <property type="entry name" value="His_kinase_dom"/>
</dbReference>
<keyword evidence="9 14" id="KW-0418">Kinase</keyword>
<accession>A0A3T0KVM0</accession>
<dbReference type="SMART" id="SM00304">
    <property type="entry name" value="HAMP"/>
    <property type="match status" value="1"/>
</dbReference>
<dbReference type="Pfam" id="PF00512">
    <property type="entry name" value="HisKA"/>
    <property type="match status" value="1"/>
</dbReference>
<dbReference type="SUPFAM" id="SSF47384">
    <property type="entry name" value="Homodimeric domain of signal transducing histidine kinase"/>
    <property type="match status" value="1"/>
</dbReference>
<dbReference type="Gene3D" id="6.10.340.10">
    <property type="match status" value="1"/>
</dbReference>
<evidence type="ECO:0000256" key="10">
    <source>
        <dbReference type="ARBA" id="ARBA00022840"/>
    </source>
</evidence>
<comment type="catalytic activity">
    <reaction evidence="1">
        <text>ATP + protein L-histidine = ADP + protein N-phospho-L-histidine.</text>
        <dbReference type="EC" id="2.7.13.3"/>
    </reaction>
</comment>
<proteinExistence type="predicted"/>
<keyword evidence="8" id="KW-0547">Nucleotide-binding</keyword>
<keyword evidence="6" id="KW-0808">Transferase</keyword>
<dbReference type="EMBL" id="CP026095">
    <property type="protein sequence ID" value="AZV44324.1"/>
    <property type="molecule type" value="Genomic_DNA"/>
</dbReference>
<reference evidence="14 15" key="1">
    <citation type="submission" date="2018-01" db="EMBL/GenBank/DDBJ databases">
        <title>Bacillus asahii Genome sequencing and assembly.</title>
        <authorList>
            <person name="Jiang H."/>
            <person name="Feng Y."/>
            <person name="Zhao F."/>
            <person name="Lin X."/>
        </authorList>
    </citation>
    <scope>NUCLEOTIDE SEQUENCE [LARGE SCALE GENOMIC DNA]</scope>
    <source>
        <strain evidence="14 15">OM18</strain>
    </source>
</reference>
<dbReference type="CDD" id="cd00082">
    <property type="entry name" value="HisKA"/>
    <property type="match status" value="1"/>
</dbReference>
<dbReference type="GO" id="GO:0005524">
    <property type="term" value="F:ATP binding"/>
    <property type="evidence" value="ECO:0007669"/>
    <property type="project" value="UniProtKB-KW"/>
</dbReference>
<dbReference type="InterPro" id="IPR050398">
    <property type="entry name" value="HssS/ArlS-like"/>
</dbReference>
<dbReference type="Gene3D" id="1.10.287.130">
    <property type="match status" value="1"/>
</dbReference>
<keyword evidence="4" id="KW-1003">Cell membrane</keyword>
<dbReference type="AlphaFoldDB" id="A0A3T0KVM0"/>
<keyword evidence="10" id="KW-0067">ATP-binding</keyword>
<evidence type="ECO:0000256" key="4">
    <source>
        <dbReference type="ARBA" id="ARBA00022475"/>
    </source>
</evidence>
<dbReference type="PROSITE" id="PS50109">
    <property type="entry name" value="HIS_KIN"/>
    <property type="match status" value="1"/>
</dbReference>
<dbReference type="FunFam" id="3.30.565.10:FF:000006">
    <property type="entry name" value="Sensor histidine kinase WalK"/>
    <property type="match status" value="1"/>
</dbReference>
<dbReference type="Gene3D" id="3.30.565.10">
    <property type="entry name" value="Histidine kinase-like ATPase, C-terminal domain"/>
    <property type="match status" value="1"/>
</dbReference>
<dbReference type="CDD" id="cd06225">
    <property type="entry name" value="HAMP"/>
    <property type="match status" value="1"/>
</dbReference>
<evidence type="ECO:0000313" key="15">
    <source>
        <dbReference type="Proteomes" id="UP000283095"/>
    </source>
</evidence>
<dbReference type="PANTHER" id="PTHR45528">
    <property type="entry name" value="SENSOR HISTIDINE KINASE CPXA"/>
    <property type="match status" value="1"/>
</dbReference>
<evidence type="ECO:0000256" key="1">
    <source>
        <dbReference type="ARBA" id="ARBA00000085"/>
    </source>
</evidence>
<sequence>MIKRLSLKNQFILTFASVIFLSLISTICSLILLYYFLSVYSEKSVQPANYYEKKVPSIEKFVKSKGEKIVDVSFQKNLEKVIPMEGITYQVINLRGNKIYGTLDDQLIEDNKSIYEKVNKSDPKGKVITKYLPILDKNRIVGVLAVRYVLASSIDDYIKYIFLLVLLIPFLFLTLYSYLLARRLGKELNKPIKELSAASQKIKNQDLDFEIEYESENEIGVLIDSFNSMKEELKTSLYLQWKLEQERRDMVASIAHDLRTPLTIILSHVEVLMDPSLNGKKRLPQYLQTIKNNTERVLHLTEEMKRVSEVDNPDFTLDIERVIPMEMLSEMLEEFKKWADDEEIKFTYSLNRNPGEEDSEFALDPKRLHQILTNLISNSIRFTPVNGSIDVQVQMKKDTMSFSICDTGKGFDTKDLPFLFSKFYQGDPSRNDQLHHGLGLYIVKELVIKHGGEIYAKNNEPQGAYIEFTISSLDK</sequence>
<dbReference type="PROSITE" id="PS50885">
    <property type="entry name" value="HAMP"/>
    <property type="match status" value="1"/>
</dbReference>
<dbReference type="PRINTS" id="PR00344">
    <property type="entry name" value="BCTRLSENSOR"/>
</dbReference>
<dbReference type="InterPro" id="IPR003594">
    <property type="entry name" value="HATPase_dom"/>
</dbReference>
<dbReference type="SMART" id="SM00387">
    <property type="entry name" value="HATPase_c"/>
    <property type="match status" value="1"/>
</dbReference>
<dbReference type="OrthoDB" id="84942at2"/>
<evidence type="ECO:0000256" key="11">
    <source>
        <dbReference type="ARBA" id="ARBA00022989"/>
    </source>
</evidence>
<evidence type="ECO:0000313" key="14">
    <source>
        <dbReference type="EMBL" id="AZV44324.1"/>
    </source>
</evidence>
<dbReference type="GO" id="GO:0000155">
    <property type="term" value="F:phosphorelay sensor kinase activity"/>
    <property type="evidence" value="ECO:0007669"/>
    <property type="project" value="InterPro"/>
</dbReference>
<evidence type="ECO:0000256" key="13">
    <source>
        <dbReference type="ARBA" id="ARBA00023136"/>
    </source>
</evidence>
<dbReference type="CDD" id="cd00075">
    <property type="entry name" value="HATPase"/>
    <property type="match status" value="1"/>
</dbReference>
<evidence type="ECO:0000256" key="2">
    <source>
        <dbReference type="ARBA" id="ARBA00004651"/>
    </source>
</evidence>
<protein>
    <recommendedName>
        <fullName evidence="3">histidine kinase</fullName>
        <ecNumber evidence="3">2.7.13.3</ecNumber>
    </recommendedName>
</protein>
<evidence type="ECO:0000256" key="3">
    <source>
        <dbReference type="ARBA" id="ARBA00012438"/>
    </source>
</evidence>
<dbReference type="InterPro" id="IPR036890">
    <property type="entry name" value="HATPase_C_sf"/>
</dbReference>
<keyword evidence="5" id="KW-0597">Phosphoprotein</keyword>
<keyword evidence="12" id="KW-0902">Two-component regulatory system</keyword>
<dbReference type="Proteomes" id="UP000283095">
    <property type="component" value="Chromosome"/>
</dbReference>
<organism evidence="14 15">
    <name type="scientific">Peribacillus asahii</name>
    <dbReference type="NCBI Taxonomy" id="228899"/>
    <lineage>
        <taxon>Bacteria</taxon>
        <taxon>Bacillati</taxon>
        <taxon>Bacillota</taxon>
        <taxon>Bacilli</taxon>
        <taxon>Bacillales</taxon>
        <taxon>Bacillaceae</taxon>
        <taxon>Peribacillus</taxon>
    </lineage>
</organism>
<comment type="subcellular location">
    <subcellularLocation>
        <location evidence="2">Cell membrane</location>
        <topology evidence="2">Multi-pass membrane protein</topology>
    </subcellularLocation>
</comment>
<dbReference type="SUPFAM" id="SSF158472">
    <property type="entry name" value="HAMP domain-like"/>
    <property type="match status" value="1"/>
</dbReference>
<dbReference type="InterPro" id="IPR004358">
    <property type="entry name" value="Sig_transdc_His_kin-like_C"/>
</dbReference>
<dbReference type="InterPro" id="IPR003661">
    <property type="entry name" value="HisK_dim/P_dom"/>
</dbReference>
<dbReference type="InterPro" id="IPR003660">
    <property type="entry name" value="HAMP_dom"/>
</dbReference>
<name>A0A3T0KVM0_9BACI</name>
<dbReference type="SUPFAM" id="SSF55874">
    <property type="entry name" value="ATPase domain of HSP90 chaperone/DNA topoisomerase II/histidine kinase"/>
    <property type="match status" value="1"/>
</dbReference>
<evidence type="ECO:0000256" key="7">
    <source>
        <dbReference type="ARBA" id="ARBA00022692"/>
    </source>
</evidence>
<dbReference type="KEGG" id="pasa:BAOM_3715"/>
<dbReference type="Pfam" id="PF02518">
    <property type="entry name" value="HATPase_c"/>
    <property type="match status" value="1"/>
</dbReference>
<dbReference type="InterPro" id="IPR036097">
    <property type="entry name" value="HisK_dim/P_sf"/>
</dbReference>
<keyword evidence="7" id="KW-0812">Transmembrane</keyword>
<dbReference type="Pfam" id="PF00672">
    <property type="entry name" value="HAMP"/>
    <property type="match status" value="1"/>
</dbReference>
<dbReference type="RefSeq" id="WP_127761328.1">
    <property type="nucleotide sequence ID" value="NZ_CP026095.1"/>
</dbReference>